<gene>
    <name evidence="2" type="ORF">GCM10009575_057760</name>
</gene>
<feature type="compositionally biased region" description="Gly residues" evidence="1">
    <location>
        <begin position="127"/>
        <end position="136"/>
    </location>
</feature>
<feature type="region of interest" description="Disordered" evidence="1">
    <location>
        <begin position="127"/>
        <end position="196"/>
    </location>
</feature>
<feature type="compositionally biased region" description="Gly residues" evidence="1">
    <location>
        <begin position="169"/>
        <end position="187"/>
    </location>
</feature>
<reference evidence="2 3" key="1">
    <citation type="journal article" date="2019" name="Int. J. Syst. Evol. Microbiol.">
        <title>The Global Catalogue of Microorganisms (GCM) 10K type strain sequencing project: providing services to taxonomists for standard genome sequencing and annotation.</title>
        <authorList>
            <consortium name="The Broad Institute Genomics Platform"/>
            <consortium name="The Broad Institute Genome Sequencing Center for Infectious Disease"/>
            <person name="Wu L."/>
            <person name="Ma J."/>
        </authorList>
    </citation>
    <scope>NUCLEOTIDE SEQUENCE [LARGE SCALE GENOMIC DNA]</scope>
    <source>
        <strain evidence="2 3">JCM 11444</strain>
    </source>
</reference>
<feature type="compositionally biased region" description="Gly residues" evidence="1">
    <location>
        <begin position="143"/>
        <end position="153"/>
    </location>
</feature>
<evidence type="ECO:0000256" key="1">
    <source>
        <dbReference type="SAM" id="MobiDB-lite"/>
    </source>
</evidence>
<evidence type="ECO:0000313" key="2">
    <source>
        <dbReference type="EMBL" id="GAA0941940.1"/>
    </source>
</evidence>
<dbReference type="EMBL" id="BAAAID010000042">
    <property type="protein sequence ID" value="GAA0941940.1"/>
    <property type="molecule type" value="Genomic_DNA"/>
</dbReference>
<protein>
    <submittedName>
        <fullName evidence="2">Uncharacterized protein</fullName>
    </submittedName>
</protein>
<comment type="caution">
    <text evidence="2">The sequence shown here is derived from an EMBL/GenBank/DDBJ whole genome shotgun (WGS) entry which is preliminary data.</text>
</comment>
<feature type="compositionally biased region" description="Low complexity" evidence="1">
    <location>
        <begin position="154"/>
        <end position="168"/>
    </location>
</feature>
<keyword evidence="3" id="KW-1185">Reference proteome</keyword>
<name>A0ABN1QFF1_9ACTN</name>
<dbReference type="Proteomes" id="UP001500418">
    <property type="component" value="Unassembled WGS sequence"/>
</dbReference>
<sequence>MRFTGGARAAVGECVPALADRFAGVADADGEARALRQRLGRGDDEFVGALAGDGAGGHAVHGDGADLEAHQVEVEPVQALCGDGLDRGVARQVAGAGRVVVHVHVVLGDVVTGVAVVGVVRVPGAGAARGGGGGQGGEHDAGGHGGGEGGGAAMAGPACGHAAVPSGWGVPGPGPGLGRPGPGGGVSGARRVARPR</sequence>
<proteinExistence type="predicted"/>
<accession>A0ABN1QFF1</accession>
<evidence type="ECO:0000313" key="3">
    <source>
        <dbReference type="Proteomes" id="UP001500418"/>
    </source>
</evidence>
<organism evidence="2 3">
    <name type="scientific">Streptomyces rhizosphaericus</name>
    <dbReference type="NCBI Taxonomy" id="114699"/>
    <lineage>
        <taxon>Bacteria</taxon>
        <taxon>Bacillati</taxon>
        <taxon>Actinomycetota</taxon>
        <taxon>Actinomycetes</taxon>
        <taxon>Kitasatosporales</taxon>
        <taxon>Streptomycetaceae</taxon>
        <taxon>Streptomyces</taxon>
        <taxon>Streptomyces violaceusniger group</taxon>
    </lineage>
</organism>